<organism evidence="2 3">
    <name type="scientific">Candidatus Syntropharchaeum butanivorans</name>
    <dbReference type="NCBI Taxonomy" id="1839936"/>
    <lineage>
        <taxon>Archaea</taxon>
        <taxon>Methanobacteriati</taxon>
        <taxon>Methanobacteriota</taxon>
        <taxon>Stenosarchaea group</taxon>
        <taxon>Methanomicrobia</taxon>
        <taxon>Methanosarcinales</taxon>
        <taxon>ANME-2 cluster</taxon>
        <taxon>Candidatus Syntropharchaeum</taxon>
    </lineage>
</organism>
<accession>A0A1F2P5M9</accession>
<keyword evidence="1" id="KW-0472">Membrane</keyword>
<keyword evidence="1" id="KW-0812">Transmembrane</keyword>
<feature type="transmembrane region" description="Helical" evidence="1">
    <location>
        <begin position="6"/>
        <end position="22"/>
    </location>
</feature>
<evidence type="ECO:0000313" key="3">
    <source>
        <dbReference type="Proteomes" id="UP000185779"/>
    </source>
</evidence>
<gene>
    <name evidence="2" type="ORF">SBU_000844</name>
</gene>
<sequence>MTNFPATVLGILAVIAVLLLDLGSTTAELTTLVVGLGLIIFGTMISFQ</sequence>
<keyword evidence="1" id="KW-1133">Transmembrane helix</keyword>
<dbReference type="AlphaFoldDB" id="A0A1F2P5M9"/>
<proteinExistence type="predicted"/>
<protein>
    <submittedName>
        <fullName evidence="2">Membrane protein</fullName>
    </submittedName>
</protein>
<name>A0A1F2P5M9_9EURY</name>
<reference evidence="2" key="1">
    <citation type="submission" date="2016-05" db="EMBL/GenBank/DDBJ databases">
        <title>Microbial consortia oxidize butane by reversing methanogenesis.</title>
        <authorList>
            <person name="Laso-Perez R."/>
            <person name="Richter M."/>
            <person name="Wegener G."/>
            <person name="Musat F."/>
        </authorList>
    </citation>
    <scope>NUCLEOTIDE SEQUENCE [LARGE SCALE GENOMIC DNA]</scope>
    <source>
        <strain evidence="2">BOX1</strain>
    </source>
</reference>
<evidence type="ECO:0000313" key="2">
    <source>
        <dbReference type="EMBL" id="OFV66302.1"/>
    </source>
</evidence>
<dbReference type="EMBL" id="LYOR01000003">
    <property type="protein sequence ID" value="OFV66302.1"/>
    <property type="molecule type" value="Genomic_DNA"/>
</dbReference>
<dbReference type="Proteomes" id="UP000185779">
    <property type="component" value="Unassembled WGS sequence"/>
</dbReference>
<comment type="caution">
    <text evidence="2">The sequence shown here is derived from an EMBL/GenBank/DDBJ whole genome shotgun (WGS) entry which is preliminary data.</text>
</comment>
<dbReference type="STRING" id="1839936.SBU_000844"/>
<keyword evidence="3" id="KW-1185">Reference proteome</keyword>
<evidence type="ECO:0000256" key="1">
    <source>
        <dbReference type="SAM" id="Phobius"/>
    </source>
</evidence>
<feature type="transmembrane region" description="Helical" evidence="1">
    <location>
        <begin position="29"/>
        <end position="47"/>
    </location>
</feature>